<dbReference type="InterPro" id="IPR017850">
    <property type="entry name" value="Alkaline_phosphatase_core_sf"/>
</dbReference>
<feature type="signal peptide" evidence="1">
    <location>
        <begin position="1"/>
        <end position="23"/>
    </location>
</feature>
<dbReference type="InterPro" id="IPR002591">
    <property type="entry name" value="Phosphodiest/P_Trfase"/>
</dbReference>
<dbReference type="Proteomes" id="UP000628086">
    <property type="component" value="Unassembled WGS sequence"/>
</dbReference>
<dbReference type="PROSITE" id="PS51257">
    <property type="entry name" value="PROKAR_LIPOPROTEIN"/>
    <property type="match status" value="1"/>
</dbReference>
<organism evidence="2 3">
    <name type="scientific">Pseudomonas taiwanensis</name>
    <dbReference type="NCBI Taxonomy" id="470150"/>
    <lineage>
        <taxon>Bacteria</taxon>
        <taxon>Pseudomonadati</taxon>
        <taxon>Pseudomonadota</taxon>
        <taxon>Gammaproteobacteria</taxon>
        <taxon>Pseudomonadales</taxon>
        <taxon>Pseudomonadaceae</taxon>
        <taxon>Pseudomonas</taxon>
    </lineage>
</organism>
<gene>
    <name evidence="2" type="ORF">HU747_07435</name>
</gene>
<dbReference type="Pfam" id="PF01663">
    <property type="entry name" value="Phosphodiest"/>
    <property type="match status" value="1"/>
</dbReference>
<dbReference type="Gene3D" id="3.40.720.10">
    <property type="entry name" value="Alkaline Phosphatase, subunit A"/>
    <property type="match status" value="2"/>
</dbReference>
<accession>A0ABR6V5B7</accession>
<proteinExistence type="predicted"/>
<dbReference type="PANTHER" id="PTHR10151:SF120">
    <property type="entry name" value="BIS(5'-ADENOSYL)-TRIPHOSPHATASE"/>
    <property type="match status" value="1"/>
</dbReference>
<reference evidence="2 3" key="1">
    <citation type="journal article" date="2020" name="Microorganisms">
        <title>Reliable Identification of Environmental Pseudomonas Isolates Using the rpoD Gene.</title>
        <authorList>
            <consortium name="The Broad Institute Genome Sequencing Platform"/>
            <person name="Girard L."/>
            <person name="Lood C."/>
            <person name="Rokni-Zadeh H."/>
            <person name="van Noort V."/>
            <person name="Lavigne R."/>
            <person name="De Mot R."/>
        </authorList>
    </citation>
    <scope>NUCLEOTIDE SEQUENCE [LARGE SCALE GENOMIC DNA]</scope>
    <source>
        <strain evidence="2 3">RW7P2</strain>
    </source>
</reference>
<comment type="caution">
    <text evidence="2">The sequence shown here is derived from an EMBL/GenBank/DDBJ whole genome shotgun (WGS) entry which is preliminary data.</text>
</comment>
<dbReference type="PANTHER" id="PTHR10151">
    <property type="entry name" value="ECTONUCLEOTIDE PYROPHOSPHATASE/PHOSPHODIESTERASE"/>
    <property type="match status" value="1"/>
</dbReference>
<evidence type="ECO:0000256" key="1">
    <source>
        <dbReference type="SAM" id="SignalP"/>
    </source>
</evidence>
<evidence type="ECO:0000313" key="3">
    <source>
        <dbReference type="Proteomes" id="UP000628086"/>
    </source>
</evidence>
<evidence type="ECO:0000313" key="2">
    <source>
        <dbReference type="EMBL" id="MBC3475430.1"/>
    </source>
</evidence>
<feature type="chain" id="PRO_5045517847" evidence="1">
    <location>
        <begin position="24"/>
        <end position="385"/>
    </location>
</feature>
<sequence>MPFHRWPLLLCLLLAGCDLSPKAAQPKTLIVGLDGVQLQRYEQLGEDTNLKRRLHYGKAYSGGITGRASEQATLSGPGWMTLLTGVWASKHGVVSNEPSLRLDPAYPSLFRRLRQALPHAYLSSIVNWSPINTAFLLEDAQGNDVRESGLTDEQVIERTLAILDSTPADFTFIQLDEPDQVGHDHGFGARYQQALQNADSRLGRLLDKLDERRHKHPLEDWLVVVSTDHGRDYWGTGHGGVSEQEKTVFIASNKPLNEELTEPSTAQDHPGPNNLYSFAAQTSVVPTVLRHMGLDVLPDWKLDGTPLLGDTGVRKARVRESESKLLWNSSSQQMVVIYRNGQLAAHVQASVQQWIDPQGMRQANDYVLVLDGIPVAVRNKPTIAP</sequence>
<dbReference type="SUPFAM" id="SSF53649">
    <property type="entry name" value="Alkaline phosphatase-like"/>
    <property type="match status" value="1"/>
</dbReference>
<dbReference type="EMBL" id="JABWRS010000004">
    <property type="protein sequence ID" value="MBC3475430.1"/>
    <property type="molecule type" value="Genomic_DNA"/>
</dbReference>
<name>A0ABR6V5B7_9PSED</name>
<keyword evidence="3" id="KW-1185">Reference proteome</keyword>
<dbReference type="RefSeq" id="WP_104881315.1">
    <property type="nucleotide sequence ID" value="NZ_JABWRR010000007.1"/>
</dbReference>
<protein>
    <submittedName>
        <fullName evidence="2">Alkaline phosphatase family protein</fullName>
    </submittedName>
</protein>
<keyword evidence="1" id="KW-0732">Signal</keyword>